<dbReference type="Pfam" id="PF00535">
    <property type="entry name" value="Glycos_transf_2"/>
    <property type="match status" value="1"/>
</dbReference>
<dbReference type="CDD" id="cd04179">
    <property type="entry name" value="DPM_DPG-synthase_like"/>
    <property type="match status" value="1"/>
</dbReference>
<protein>
    <submittedName>
        <fullName evidence="3">Glycosyltransferase family 2 protein</fullName>
    </submittedName>
</protein>
<dbReference type="InterPro" id="IPR001173">
    <property type="entry name" value="Glyco_trans_2-like"/>
</dbReference>
<evidence type="ECO:0000256" key="1">
    <source>
        <dbReference type="ARBA" id="ARBA00006739"/>
    </source>
</evidence>
<keyword evidence="4" id="KW-1185">Reference proteome</keyword>
<dbReference type="Proteomes" id="UP001500929">
    <property type="component" value="Unassembled WGS sequence"/>
</dbReference>
<evidence type="ECO:0000313" key="3">
    <source>
        <dbReference type="EMBL" id="GAA2242100.1"/>
    </source>
</evidence>
<sequence>MPSPLDRTLVVMPAFNEEEAVGDVVREVFATAPGASVLVVDDGSADATARVAADAGATVLRLPINLGVGGAMRAGFKYAVERGFANVVQVDSDGQHDPRGIAELVALLDRFDLVLGARFAGVGDYRVRGPRRWAMQVLSGILSRLTKTRLTDTTSGFRASGPRAVALFARHYPSEYLGDTVESLVIASRAGLSVTQVAVAMRPRAGGVPSHNPYKAAVYLGRAAMALFVALIRPRVQLPPTEAPIVA</sequence>
<comment type="caution">
    <text evidence="3">The sequence shown here is derived from an EMBL/GenBank/DDBJ whole genome shotgun (WGS) entry which is preliminary data.</text>
</comment>
<name>A0ABN3DWK6_9MICO</name>
<feature type="domain" description="Glycosyltransferase 2-like" evidence="2">
    <location>
        <begin position="10"/>
        <end position="150"/>
    </location>
</feature>
<dbReference type="InterPro" id="IPR029044">
    <property type="entry name" value="Nucleotide-diphossugar_trans"/>
</dbReference>
<organism evidence="3 4">
    <name type="scientific">Herbiconiux moechotypicola</name>
    <dbReference type="NCBI Taxonomy" id="637393"/>
    <lineage>
        <taxon>Bacteria</taxon>
        <taxon>Bacillati</taxon>
        <taxon>Actinomycetota</taxon>
        <taxon>Actinomycetes</taxon>
        <taxon>Micrococcales</taxon>
        <taxon>Microbacteriaceae</taxon>
        <taxon>Herbiconiux</taxon>
    </lineage>
</organism>
<dbReference type="EMBL" id="BAAAQY010000009">
    <property type="protein sequence ID" value="GAA2242100.1"/>
    <property type="molecule type" value="Genomic_DNA"/>
</dbReference>
<proteinExistence type="inferred from homology"/>
<dbReference type="PANTHER" id="PTHR48090">
    <property type="entry name" value="UNDECAPRENYL-PHOSPHATE 4-DEOXY-4-FORMAMIDO-L-ARABINOSE TRANSFERASE-RELATED"/>
    <property type="match status" value="1"/>
</dbReference>
<accession>A0ABN3DWK6</accession>
<dbReference type="InterPro" id="IPR050256">
    <property type="entry name" value="Glycosyltransferase_2"/>
</dbReference>
<evidence type="ECO:0000259" key="2">
    <source>
        <dbReference type="Pfam" id="PF00535"/>
    </source>
</evidence>
<dbReference type="RefSeq" id="WP_259480465.1">
    <property type="nucleotide sequence ID" value="NZ_BAAAQY010000009.1"/>
</dbReference>
<dbReference type="SUPFAM" id="SSF53448">
    <property type="entry name" value="Nucleotide-diphospho-sugar transferases"/>
    <property type="match status" value="1"/>
</dbReference>
<gene>
    <name evidence="3" type="ORF">GCM10009851_29290</name>
</gene>
<dbReference type="Gene3D" id="3.90.550.10">
    <property type="entry name" value="Spore Coat Polysaccharide Biosynthesis Protein SpsA, Chain A"/>
    <property type="match status" value="1"/>
</dbReference>
<dbReference type="PANTHER" id="PTHR48090:SF7">
    <property type="entry name" value="RFBJ PROTEIN"/>
    <property type="match status" value="1"/>
</dbReference>
<evidence type="ECO:0000313" key="4">
    <source>
        <dbReference type="Proteomes" id="UP001500929"/>
    </source>
</evidence>
<comment type="similarity">
    <text evidence="1">Belongs to the glycosyltransferase 2 family.</text>
</comment>
<reference evidence="3 4" key="1">
    <citation type="journal article" date="2019" name="Int. J. Syst. Evol. Microbiol.">
        <title>The Global Catalogue of Microorganisms (GCM) 10K type strain sequencing project: providing services to taxonomists for standard genome sequencing and annotation.</title>
        <authorList>
            <consortium name="The Broad Institute Genomics Platform"/>
            <consortium name="The Broad Institute Genome Sequencing Center for Infectious Disease"/>
            <person name="Wu L."/>
            <person name="Ma J."/>
        </authorList>
    </citation>
    <scope>NUCLEOTIDE SEQUENCE [LARGE SCALE GENOMIC DNA]</scope>
    <source>
        <strain evidence="3 4">JCM 16117</strain>
    </source>
</reference>